<name>A0A9P5Y0B1_9AGAR</name>
<comment type="caution">
    <text evidence="3">The sequence shown here is derived from an EMBL/GenBank/DDBJ whole genome shotgun (WGS) entry which is preliminary data.</text>
</comment>
<dbReference type="GO" id="GO:0005886">
    <property type="term" value="C:plasma membrane"/>
    <property type="evidence" value="ECO:0007669"/>
    <property type="project" value="TreeGrafter"/>
</dbReference>
<sequence>MKFARYLEDTQTPEWKKAYIDYRGLKKLITAVRKAQEGSLIETSSPTQELDDERTVRPSRPSQVFDPESSQDESPRPSDVTVSSQRVSNRTGTGTGGTGLHTSFQTPPKPPPIDTTVGHHVRDQARRSSTRGRRPSFVQGISIAGFRRRPQSFHSRMGSAASRIVNPLAALPLHDLLTLLSPQELAFFTKLDAELDKIESFFAAREAEMQARTKLLHVQLEELSDHKKLVQAAHPKTTLSWSAAAISNVKNRFTPKMPRVDSRFTERSMQSSVASVKIGFHSRVWRERQREGEGK</sequence>
<gene>
    <name evidence="3" type="ORF">BDZ94DRAFT_1066003</name>
</gene>
<reference evidence="3" key="1">
    <citation type="submission" date="2020-11" db="EMBL/GenBank/DDBJ databases">
        <authorList>
            <consortium name="DOE Joint Genome Institute"/>
            <person name="Ahrendt S."/>
            <person name="Riley R."/>
            <person name="Andreopoulos W."/>
            <person name="Labutti K."/>
            <person name="Pangilinan J."/>
            <person name="Ruiz-Duenas F.J."/>
            <person name="Barrasa J.M."/>
            <person name="Sanchez-Garcia M."/>
            <person name="Camarero S."/>
            <person name="Miyauchi S."/>
            <person name="Serrano A."/>
            <person name="Linde D."/>
            <person name="Babiker R."/>
            <person name="Drula E."/>
            <person name="Ayuso-Fernandez I."/>
            <person name="Pacheco R."/>
            <person name="Padilla G."/>
            <person name="Ferreira P."/>
            <person name="Barriuso J."/>
            <person name="Kellner H."/>
            <person name="Castanera R."/>
            <person name="Alfaro M."/>
            <person name="Ramirez L."/>
            <person name="Pisabarro A.G."/>
            <person name="Kuo A."/>
            <person name="Tritt A."/>
            <person name="Lipzen A."/>
            <person name="He G."/>
            <person name="Yan M."/>
            <person name="Ng V."/>
            <person name="Cullen D."/>
            <person name="Martin F."/>
            <person name="Rosso M.-N."/>
            <person name="Henrissat B."/>
            <person name="Hibbett D."/>
            <person name="Martinez A.T."/>
            <person name="Grigoriev I.V."/>
        </authorList>
    </citation>
    <scope>NUCLEOTIDE SEQUENCE</scope>
    <source>
        <strain evidence="3">CBS 247.69</strain>
    </source>
</reference>
<evidence type="ECO:0000313" key="4">
    <source>
        <dbReference type="Proteomes" id="UP000807353"/>
    </source>
</evidence>
<protein>
    <submittedName>
        <fullName evidence="3">SPX domain-containing protein</fullName>
    </submittedName>
</protein>
<evidence type="ECO:0000313" key="3">
    <source>
        <dbReference type="EMBL" id="KAF9458971.1"/>
    </source>
</evidence>
<dbReference type="Pfam" id="PF03105">
    <property type="entry name" value="SPX"/>
    <property type="match status" value="1"/>
</dbReference>
<dbReference type="InterPro" id="IPR004331">
    <property type="entry name" value="SPX_dom"/>
</dbReference>
<feature type="domain" description="SPX" evidence="2">
    <location>
        <begin position="1"/>
        <end position="295"/>
    </location>
</feature>
<dbReference type="EMBL" id="MU150326">
    <property type="protein sequence ID" value="KAF9458971.1"/>
    <property type="molecule type" value="Genomic_DNA"/>
</dbReference>
<evidence type="ECO:0000259" key="2">
    <source>
        <dbReference type="PROSITE" id="PS51382"/>
    </source>
</evidence>
<feature type="compositionally biased region" description="Polar residues" evidence="1">
    <location>
        <begin position="80"/>
        <end position="90"/>
    </location>
</feature>
<dbReference type="GO" id="GO:0016036">
    <property type="term" value="P:cellular response to phosphate starvation"/>
    <property type="evidence" value="ECO:0007669"/>
    <property type="project" value="TreeGrafter"/>
</dbReference>
<feature type="region of interest" description="Disordered" evidence="1">
    <location>
        <begin position="35"/>
        <end position="134"/>
    </location>
</feature>
<dbReference type="GO" id="GO:0005794">
    <property type="term" value="C:Golgi apparatus"/>
    <property type="evidence" value="ECO:0007669"/>
    <property type="project" value="TreeGrafter"/>
</dbReference>
<accession>A0A9P5Y0B1</accession>
<keyword evidence="4" id="KW-1185">Reference proteome</keyword>
<dbReference type="GO" id="GO:0000822">
    <property type="term" value="F:inositol hexakisphosphate binding"/>
    <property type="evidence" value="ECO:0007669"/>
    <property type="project" value="TreeGrafter"/>
</dbReference>
<dbReference type="OrthoDB" id="9970435at2759"/>
<proteinExistence type="predicted"/>
<dbReference type="Proteomes" id="UP000807353">
    <property type="component" value="Unassembled WGS sequence"/>
</dbReference>
<dbReference type="PANTHER" id="PTHR10783">
    <property type="entry name" value="XENOTROPIC AND POLYTROPIC RETROVIRUS RECEPTOR 1-RELATED"/>
    <property type="match status" value="1"/>
</dbReference>
<evidence type="ECO:0000256" key="1">
    <source>
        <dbReference type="SAM" id="MobiDB-lite"/>
    </source>
</evidence>
<dbReference type="PROSITE" id="PS51382">
    <property type="entry name" value="SPX"/>
    <property type="match status" value="1"/>
</dbReference>
<dbReference type="GO" id="GO:0006817">
    <property type="term" value="P:phosphate ion transport"/>
    <property type="evidence" value="ECO:0007669"/>
    <property type="project" value="TreeGrafter"/>
</dbReference>
<dbReference type="PANTHER" id="PTHR10783:SF103">
    <property type="entry name" value="SOLUTE CARRIER FAMILY 53 MEMBER 1"/>
    <property type="match status" value="1"/>
</dbReference>
<organism evidence="3 4">
    <name type="scientific">Collybia nuda</name>
    <dbReference type="NCBI Taxonomy" id="64659"/>
    <lineage>
        <taxon>Eukaryota</taxon>
        <taxon>Fungi</taxon>
        <taxon>Dikarya</taxon>
        <taxon>Basidiomycota</taxon>
        <taxon>Agaricomycotina</taxon>
        <taxon>Agaricomycetes</taxon>
        <taxon>Agaricomycetidae</taxon>
        <taxon>Agaricales</taxon>
        <taxon>Tricholomatineae</taxon>
        <taxon>Clitocybaceae</taxon>
        <taxon>Collybia</taxon>
    </lineage>
</organism>
<dbReference type="AlphaFoldDB" id="A0A9P5Y0B1"/>